<keyword evidence="1" id="KW-0808">Transferase</keyword>
<dbReference type="OrthoDB" id="1862401at2759"/>
<proteinExistence type="predicted"/>
<dbReference type="GO" id="GO:0016740">
    <property type="term" value="F:transferase activity"/>
    <property type="evidence" value="ECO:0007669"/>
    <property type="project" value="UniProtKB-KW"/>
</dbReference>
<evidence type="ECO:0000313" key="3">
    <source>
        <dbReference type="Proteomes" id="UP000886520"/>
    </source>
</evidence>
<comment type="caution">
    <text evidence="2">The sequence shown here is derived from an EMBL/GenBank/DDBJ whole genome shotgun (WGS) entry which is preliminary data.</text>
</comment>
<gene>
    <name evidence="2" type="ORF">GOP47_0002727</name>
</gene>
<reference evidence="2" key="1">
    <citation type="submission" date="2021-01" db="EMBL/GenBank/DDBJ databases">
        <title>Adiantum capillus-veneris genome.</title>
        <authorList>
            <person name="Fang Y."/>
            <person name="Liao Q."/>
        </authorList>
    </citation>
    <scope>NUCLEOTIDE SEQUENCE</scope>
    <source>
        <strain evidence="2">H3</strain>
        <tissue evidence="2">Leaf</tissue>
    </source>
</reference>
<dbReference type="PANTHER" id="PTHR31896">
    <property type="entry name" value="FAMILY REGULATORY PROTEIN, PUTATIVE (AFU_ORTHOLOGUE AFUA_3G14730)-RELATED"/>
    <property type="match status" value="1"/>
</dbReference>
<dbReference type="PANTHER" id="PTHR31896:SF76">
    <property type="entry name" value="BAHD ACYLTRANSFERASE DCR"/>
    <property type="match status" value="1"/>
</dbReference>
<name>A0A9D4VBF4_ADICA</name>
<organism evidence="2 3">
    <name type="scientific">Adiantum capillus-veneris</name>
    <name type="common">Maidenhair fern</name>
    <dbReference type="NCBI Taxonomy" id="13818"/>
    <lineage>
        <taxon>Eukaryota</taxon>
        <taxon>Viridiplantae</taxon>
        <taxon>Streptophyta</taxon>
        <taxon>Embryophyta</taxon>
        <taxon>Tracheophyta</taxon>
        <taxon>Polypodiopsida</taxon>
        <taxon>Polypodiidae</taxon>
        <taxon>Polypodiales</taxon>
        <taxon>Pteridineae</taxon>
        <taxon>Pteridaceae</taxon>
        <taxon>Vittarioideae</taxon>
        <taxon>Adiantum</taxon>
    </lineage>
</organism>
<dbReference type="Gene3D" id="3.30.559.10">
    <property type="entry name" value="Chloramphenicol acetyltransferase-like domain"/>
    <property type="match status" value="2"/>
</dbReference>
<evidence type="ECO:0000313" key="2">
    <source>
        <dbReference type="EMBL" id="KAI5082984.1"/>
    </source>
</evidence>
<dbReference type="InterPro" id="IPR023213">
    <property type="entry name" value="CAT-like_dom_sf"/>
</dbReference>
<sequence length="470" mass="52708">MDCSVRAKVESSDDLHLQITKTSVVKPLRPTHRFNFYLSPSDTFFLNFNYVRSVLFYPALRLANADYLQEEGRSCCDIQTLKDGLAKVLVDFYPVAGRFRHENDGSGDKCSNIVIDCNDAGVEFREAFADYDFFELQEEKFPIHDLYSGLTAPTPFNPFEEAFLSIQVTTFRDGCGIAIGATASHAVFDGSSYSYFLRSWGQCCRGLGVSLPPFHVRTVLDPKCWLDTSKLGQDLAPRPRAAMEIPNVKRPSTKGHCRVLHFDSAVVQQLKRKAIQESGNPSISSYQAVLASIWKRLVEAYEMPPEQMVCLYLKADLRQRLRPALTPAYFGNALDVVNVQATVSNLREESVGVVAARIRKAIDVLNDEEYIRGRLAKPGLKFMEFMQLLGELMSGRIYMFFINHGPKSALFEVDLGFGRPLAVRPSTLHNDRAIDVYPGQEMGSMDVCMRFTSTKALQAFLSIPSPSIVI</sequence>
<dbReference type="Proteomes" id="UP000886520">
    <property type="component" value="Chromosome 3"/>
</dbReference>
<dbReference type="EMBL" id="JABFUD020000002">
    <property type="protein sequence ID" value="KAI5082984.1"/>
    <property type="molecule type" value="Genomic_DNA"/>
</dbReference>
<evidence type="ECO:0008006" key="4">
    <source>
        <dbReference type="Google" id="ProtNLM"/>
    </source>
</evidence>
<accession>A0A9D4VBF4</accession>
<protein>
    <recommendedName>
        <fullName evidence="4">Transferase</fullName>
    </recommendedName>
</protein>
<dbReference type="Pfam" id="PF02458">
    <property type="entry name" value="Transferase"/>
    <property type="match status" value="1"/>
</dbReference>
<dbReference type="InterPro" id="IPR051283">
    <property type="entry name" value="Sec_Metabolite_Acyltrans"/>
</dbReference>
<evidence type="ECO:0000256" key="1">
    <source>
        <dbReference type="ARBA" id="ARBA00022679"/>
    </source>
</evidence>
<keyword evidence="3" id="KW-1185">Reference proteome</keyword>
<dbReference type="AlphaFoldDB" id="A0A9D4VBF4"/>